<dbReference type="Proteomes" id="UP000182276">
    <property type="component" value="Unassembled WGS sequence"/>
</dbReference>
<dbReference type="SMART" id="SM00065">
    <property type="entry name" value="GAF"/>
    <property type="match status" value="1"/>
</dbReference>
<name>A0A8D3XZK9_9GAMM</name>
<dbReference type="Gene3D" id="3.20.20.450">
    <property type="entry name" value="EAL domain"/>
    <property type="match status" value="1"/>
</dbReference>
<dbReference type="SUPFAM" id="SSF55781">
    <property type="entry name" value="GAF domain-like"/>
    <property type="match status" value="1"/>
</dbReference>
<dbReference type="GeneID" id="77259371"/>
<dbReference type="AlphaFoldDB" id="A0A8D3XZK9"/>
<accession>A0A8D3XZK9</accession>
<dbReference type="Gene3D" id="3.30.450.40">
    <property type="match status" value="1"/>
</dbReference>
<gene>
    <name evidence="2" type="ORF">CL52_05505</name>
    <name evidence="3" type="ORF">SAMN05660875_11613</name>
</gene>
<dbReference type="PROSITE" id="PS50883">
    <property type="entry name" value="EAL"/>
    <property type="match status" value="1"/>
</dbReference>
<keyword evidence="5" id="KW-1185">Reference proteome</keyword>
<evidence type="ECO:0000313" key="4">
    <source>
        <dbReference type="Proteomes" id="UP000031271"/>
    </source>
</evidence>
<dbReference type="PANTHER" id="PTHR33121:SF76">
    <property type="entry name" value="SIGNALING PROTEIN"/>
    <property type="match status" value="1"/>
</dbReference>
<organism evidence="2 4">
    <name type="scientific">Stutzerimonas balearica DSM 6083</name>
    <dbReference type="NCBI Taxonomy" id="1123016"/>
    <lineage>
        <taxon>Bacteria</taxon>
        <taxon>Pseudomonadati</taxon>
        <taxon>Pseudomonadota</taxon>
        <taxon>Gammaproteobacteria</taxon>
        <taxon>Pseudomonadales</taxon>
        <taxon>Pseudomonadaceae</taxon>
        <taxon>Stutzerimonas</taxon>
    </lineage>
</organism>
<sequence>MVGEESNPEEATERRGPFSVLEFESSNMTISEMLAEALHAVRLHLDMDVAFIGEFREGQRIFRYVDGRASPLPIAENTGSPLDETYCQRVVDGRLPELIPDTGQLPASAFPHTPGVVVGAHLGVPIRFSDGSLFGTFCCFSSQPDHTLNVRDLHTLRLFAGFAGKLLQRQTSRARVQRSKLARIEETLRSQAYHVVYQPIVQLEAGTALGYEALARFSGEPLRSPDRWFLEAGEVGLQRELEIALIVEALKGLEQLPGDSYISLNVSPETIIGGQLRPVLEEQPLARLMLEITEHACICDYERVEEELRPLRERGLRLAVDDAGAGYASFRHILRLRPDVIKLDGSLINNLDGDSNCRALAAALIRFAAETGSKVVAEGVETEEELAVLRTLGVKKAQGYLLGRPAPLGAAS</sequence>
<evidence type="ECO:0000259" key="1">
    <source>
        <dbReference type="PROSITE" id="PS50883"/>
    </source>
</evidence>
<dbReference type="KEGG" id="pbm:CL52_05505"/>
<protein>
    <submittedName>
        <fullName evidence="2">Diguanylate phosphodiesterase</fullName>
    </submittedName>
    <submittedName>
        <fullName evidence="3">EAL domain, c-di-GMP-specific phosphodiesterase class I (Or its enzymatically inactive variant)</fullName>
    </submittedName>
</protein>
<dbReference type="Pfam" id="PF13185">
    <property type="entry name" value="GAF_2"/>
    <property type="match status" value="1"/>
</dbReference>
<dbReference type="InterPro" id="IPR003018">
    <property type="entry name" value="GAF"/>
</dbReference>
<reference evidence="3 5" key="2">
    <citation type="submission" date="2016-10" db="EMBL/GenBank/DDBJ databases">
        <authorList>
            <person name="Varghese N."/>
            <person name="Submissions S."/>
        </authorList>
    </citation>
    <scope>NUCLEOTIDE SEQUENCE [LARGE SCALE GENOMIC DNA]</scope>
    <source>
        <strain evidence="3 5">DSM 6083</strain>
    </source>
</reference>
<dbReference type="GO" id="GO:0071111">
    <property type="term" value="F:cyclic-guanylate-specific phosphodiesterase activity"/>
    <property type="evidence" value="ECO:0007669"/>
    <property type="project" value="InterPro"/>
</dbReference>
<feature type="domain" description="EAL" evidence="1">
    <location>
        <begin position="177"/>
        <end position="412"/>
    </location>
</feature>
<dbReference type="RefSeq" id="WP_043218992.1">
    <property type="nucleotide sequence ID" value="NZ_CP007511.1"/>
</dbReference>
<dbReference type="InterPro" id="IPR001633">
    <property type="entry name" value="EAL_dom"/>
</dbReference>
<dbReference type="SMART" id="SM00052">
    <property type="entry name" value="EAL"/>
    <property type="match status" value="1"/>
</dbReference>
<dbReference type="PANTHER" id="PTHR33121">
    <property type="entry name" value="CYCLIC DI-GMP PHOSPHODIESTERASE PDEF"/>
    <property type="match status" value="1"/>
</dbReference>
<reference evidence="2 4" key="3">
    <citation type="journal article" name="Genome Announc.">
        <title>Complete Genome Sequence of Pseudomonas balearica DSM 6083T.</title>
        <authorList>
            <person name="Bennasar-Figueras A."/>
            <person name="Salva-Serra F."/>
            <person name="Jaen-Luchoro D."/>
            <person name="Segui C."/>
            <person name="Aliaga F."/>
            <person name="Busquets A."/>
            <person name="Gomila M."/>
            <person name="Moore E.R."/>
            <person name="Lalucat J."/>
        </authorList>
    </citation>
    <scope>NUCLEOTIDE SEQUENCE [LARGE SCALE GENOMIC DNA]</scope>
    <source>
        <strain evidence="4">DSM 6083</strain>
        <strain evidence="2">DSM6083</strain>
    </source>
</reference>
<dbReference type="Pfam" id="PF00563">
    <property type="entry name" value="EAL"/>
    <property type="match status" value="1"/>
</dbReference>
<dbReference type="Proteomes" id="UP000031271">
    <property type="component" value="Chromosome"/>
</dbReference>
<dbReference type="CDD" id="cd01948">
    <property type="entry name" value="EAL"/>
    <property type="match status" value="1"/>
</dbReference>
<dbReference type="InterPro" id="IPR035919">
    <property type="entry name" value="EAL_sf"/>
</dbReference>
<evidence type="ECO:0000313" key="2">
    <source>
        <dbReference type="EMBL" id="AJE14518.1"/>
    </source>
</evidence>
<dbReference type="EMBL" id="FNHO01000016">
    <property type="protein sequence ID" value="SDM97223.1"/>
    <property type="molecule type" value="Genomic_DNA"/>
</dbReference>
<reference evidence="4" key="1">
    <citation type="submission" date="2014-03" db="EMBL/GenBank/DDBJ databases">
        <title>Complete genome of Pseudomonas balearica DSM 6083T, a sewage water isolate from an enrichment with 2-methylnaphthalene.</title>
        <authorList>
            <person name="Salva-Serra F."/>
            <person name="Jaen-Luchoro D."/>
            <person name="Busquets A."/>
            <person name="Pena A."/>
            <person name="Gomila M."/>
            <person name="Bosch R."/>
            <person name="Nogales B."/>
            <person name="Garcia-Valdes E."/>
            <person name="Lalucat J."/>
            <person name="Bennasar A."/>
        </authorList>
    </citation>
    <scope>NUCLEOTIDE SEQUENCE [LARGE SCALE GENOMIC DNA]</scope>
    <source>
        <strain evidence="4">DSM 6083</strain>
    </source>
</reference>
<dbReference type="EMBL" id="CP007511">
    <property type="protein sequence ID" value="AJE14518.1"/>
    <property type="molecule type" value="Genomic_DNA"/>
</dbReference>
<dbReference type="SUPFAM" id="SSF141868">
    <property type="entry name" value="EAL domain-like"/>
    <property type="match status" value="1"/>
</dbReference>
<evidence type="ECO:0000313" key="3">
    <source>
        <dbReference type="EMBL" id="SDM97223.1"/>
    </source>
</evidence>
<dbReference type="InterPro" id="IPR050706">
    <property type="entry name" value="Cyclic-di-GMP_PDE-like"/>
</dbReference>
<evidence type="ECO:0000313" key="5">
    <source>
        <dbReference type="Proteomes" id="UP000182276"/>
    </source>
</evidence>
<dbReference type="InterPro" id="IPR029016">
    <property type="entry name" value="GAF-like_dom_sf"/>
</dbReference>
<proteinExistence type="predicted"/>